<dbReference type="AlphaFoldDB" id="A0A917A9I1"/>
<dbReference type="Proteomes" id="UP000660801">
    <property type="component" value="Unassembled WGS sequence"/>
</dbReference>
<dbReference type="InterPro" id="IPR000249">
    <property type="entry name" value="BMC_dom"/>
</dbReference>
<accession>A0A917A9I1</accession>
<gene>
    <name evidence="4" type="ORF">GCM10011510_13250</name>
</gene>
<evidence type="ECO:0000259" key="3">
    <source>
        <dbReference type="PROSITE" id="PS51931"/>
    </source>
</evidence>
<dbReference type="PIRSF" id="PIRSF012296">
    <property type="entry name" value="EutS_PduU"/>
    <property type="match status" value="1"/>
</dbReference>
<dbReference type="InterPro" id="IPR044870">
    <property type="entry name" value="BMC_CP"/>
</dbReference>
<keyword evidence="2" id="KW-1283">Bacterial microcompartment</keyword>
<dbReference type="GO" id="GO:0031469">
    <property type="term" value="C:bacterial microcompartment"/>
    <property type="evidence" value="ECO:0007669"/>
    <property type="project" value="UniProtKB-SubCell"/>
</dbReference>
<evidence type="ECO:0000313" key="5">
    <source>
        <dbReference type="Proteomes" id="UP000660801"/>
    </source>
</evidence>
<proteinExistence type="predicted"/>
<evidence type="ECO:0000256" key="2">
    <source>
        <dbReference type="ARBA" id="ARBA00024446"/>
    </source>
</evidence>
<evidence type="ECO:0000313" key="4">
    <source>
        <dbReference type="EMBL" id="GGE33211.1"/>
    </source>
</evidence>
<dbReference type="SMART" id="SM00877">
    <property type="entry name" value="BMC"/>
    <property type="match status" value="1"/>
</dbReference>
<dbReference type="InterPro" id="IPR037233">
    <property type="entry name" value="CcmK-like_sf"/>
</dbReference>
<dbReference type="EMBL" id="BMJN01000021">
    <property type="protein sequence ID" value="GGE33211.1"/>
    <property type="molecule type" value="Genomic_DNA"/>
</dbReference>
<dbReference type="PANTHER" id="PTHR40449:SF2">
    <property type="entry name" value="BACTERIAL MICROCOMPARTMENT SHELL PROTEIN EUTS"/>
    <property type="match status" value="1"/>
</dbReference>
<dbReference type="InterPro" id="IPR009307">
    <property type="entry name" value="EutS/PduU/CutR"/>
</dbReference>
<dbReference type="CDD" id="cd07046">
    <property type="entry name" value="BMC_PduU-EutS"/>
    <property type="match status" value="1"/>
</dbReference>
<reference evidence="4" key="1">
    <citation type="journal article" date="2014" name="Int. J. Syst. Evol. Microbiol.">
        <title>Complete genome sequence of Corynebacterium casei LMG S-19264T (=DSM 44701T), isolated from a smear-ripened cheese.</title>
        <authorList>
            <consortium name="US DOE Joint Genome Institute (JGI-PGF)"/>
            <person name="Walter F."/>
            <person name="Albersmeier A."/>
            <person name="Kalinowski J."/>
            <person name="Ruckert C."/>
        </authorList>
    </citation>
    <scope>NUCLEOTIDE SEQUENCE</scope>
    <source>
        <strain evidence="4">CGMCC 1.15533</strain>
    </source>
</reference>
<dbReference type="Gene3D" id="3.30.70.1710">
    <property type="match status" value="1"/>
</dbReference>
<keyword evidence="5" id="KW-1185">Reference proteome</keyword>
<dbReference type="PROSITE" id="PS51931">
    <property type="entry name" value="BMC_CP"/>
    <property type="match status" value="1"/>
</dbReference>
<sequence>MYVKKVDKVEEKQRMIQEYVPGKQVTLAHLIANPDDVIFEKLGLIVENKGAIGILTITPSEAAIIAVDIATKAADVQVGFVDRFSGSVVMTGDVSSVEAALVAVLQGLEEILGFSSTVVTRT</sequence>
<comment type="subcellular location">
    <subcellularLocation>
        <location evidence="1">Bacterial microcompartment</location>
    </subcellularLocation>
</comment>
<evidence type="ECO:0000256" key="1">
    <source>
        <dbReference type="ARBA" id="ARBA00024322"/>
    </source>
</evidence>
<protein>
    <submittedName>
        <fullName evidence="4">Propanediol utilization protein PduU</fullName>
    </submittedName>
</protein>
<name>A0A917A9I1_9STRE</name>
<organism evidence="4 5">
    <name type="scientific">Streptococcus himalayensis</name>
    <dbReference type="NCBI Taxonomy" id="1888195"/>
    <lineage>
        <taxon>Bacteria</taxon>
        <taxon>Bacillati</taxon>
        <taxon>Bacillota</taxon>
        <taxon>Bacilli</taxon>
        <taxon>Lactobacillales</taxon>
        <taxon>Streptococcaceae</taxon>
        <taxon>Streptococcus</taxon>
    </lineage>
</organism>
<dbReference type="PANTHER" id="PTHR40449">
    <property type="entry name" value="ETHANOLAMINE UTILIZATION PROTEIN EUTS"/>
    <property type="match status" value="1"/>
</dbReference>
<dbReference type="Pfam" id="PF00936">
    <property type="entry name" value="BMC"/>
    <property type="match status" value="1"/>
</dbReference>
<dbReference type="SUPFAM" id="SSF143414">
    <property type="entry name" value="CcmK-like"/>
    <property type="match status" value="1"/>
</dbReference>
<reference evidence="4" key="2">
    <citation type="submission" date="2020-09" db="EMBL/GenBank/DDBJ databases">
        <authorList>
            <person name="Sun Q."/>
            <person name="Zhou Y."/>
        </authorList>
    </citation>
    <scope>NUCLEOTIDE SEQUENCE</scope>
    <source>
        <strain evidence="4">CGMCC 1.15533</strain>
    </source>
</reference>
<feature type="domain" description="BMC circularly permuted" evidence="3">
    <location>
        <begin position="14"/>
        <end position="114"/>
    </location>
</feature>
<comment type="caution">
    <text evidence="4">The sequence shown here is derived from an EMBL/GenBank/DDBJ whole genome shotgun (WGS) entry which is preliminary data.</text>
</comment>